<reference evidence="6 7" key="1">
    <citation type="submission" date="2024-08" db="EMBL/GenBank/DDBJ databases">
        <title>Pantoea ronii - a newly identified human opportunistic pathogen.</title>
        <authorList>
            <person name="Keidar-Friedman D."/>
            <person name="Sorek N."/>
            <person name="Leshin-Carmel D."/>
            <person name="Tsur A."/>
            <person name="Amsalem M."/>
            <person name="Tolkach D."/>
            <person name="Brosh-Nissimov T."/>
        </authorList>
    </citation>
    <scope>NUCLEOTIDE SEQUENCE [LARGE SCALE GENOMIC DNA]</scope>
    <source>
        <strain evidence="6 7">AA23256</strain>
    </source>
</reference>
<proteinExistence type="inferred from homology"/>
<dbReference type="PROSITE" id="PS50931">
    <property type="entry name" value="HTH_LYSR"/>
    <property type="match status" value="1"/>
</dbReference>
<dbReference type="PANTHER" id="PTHR30419">
    <property type="entry name" value="HTH-TYPE TRANSCRIPTIONAL REGULATOR YBHD"/>
    <property type="match status" value="1"/>
</dbReference>
<evidence type="ECO:0000256" key="4">
    <source>
        <dbReference type="ARBA" id="ARBA00023163"/>
    </source>
</evidence>
<dbReference type="EMBL" id="JBGFSN010000004">
    <property type="protein sequence ID" value="MFH8134571.1"/>
    <property type="molecule type" value="Genomic_DNA"/>
</dbReference>
<evidence type="ECO:0000256" key="2">
    <source>
        <dbReference type="ARBA" id="ARBA00023015"/>
    </source>
</evidence>
<feature type="domain" description="HTH lysR-type" evidence="5">
    <location>
        <begin position="1"/>
        <end position="58"/>
    </location>
</feature>
<keyword evidence="2" id="KW-0805">Transcription regulation</keyword>
<evidence type="ECO:0000313" key="6">
    <source>
        <dbReference type="EMBL" id="MFH8134571.1"/>
    </source>
</evidence>
<keyword evidence="7" id="KW-1185">Reference proteome</keyword>
<comment type="similarity">
    <text evidence="1">Belongs to the LysR transcriptional regulatory family.</text>
</comment>
<dbReference type="Pfam" id="PF03466">
    <property type="entry name" value="LysR_substrate"/>
    <property type="match status" value="1"/>
</dbReference>
<keyword evidence="4" id="KW-0804">Transcription</keyword>
<dbReference type="InterPro" id="IPR036388">
    <property type="entry name" value="WH-like_DNA-bd_sf"/>
</dbReference>
<gene>
    <name evidence="6" type="ORF">ABU178_10365</name>
</gene>
<dbReference type="InterPro" id="IPR000847">
    <property type="entry name" value="LysR_HTH_N"/>
</dbReference>
<dbReference type="SUPFAM" id="SSF53850">
    <property type="entry name" value="Periplasmic binding protein-like II"/>
    <property type="match status" value="1"/>
</dbReference>
<dbReference type="InterPro" id="IPR036390">
    <property type="entry name" value="WH_DNA-bd_sf"/>
</dbReference>
<dbReference type="Proteomes" id="UP001611251">
    <property type="component" value="Unassembled WGS sequence"/>
</dbReference>
<dbReference type="InterPro" id="IPR005119">
    <property type="entry name" value="LysR_subst-bd"/>
</dbReference>
<evidence type="ECO:0000256" key="1">
    <source>
        <dbReference type="ARBA" id="ARBA00009437"/>
    </source>
</evidence>
<accession>A0ABW7PZ06</accession>
<evidence type="ECO:0000259" key="5">
    <source>
        <dbReference type="PROSITE" id="PS50931"/>
    </source>
</evidence>
<evidence type="ECO:0000256" key="3">
    <source>
        <dbReference type="ARBA" id="ARBA00023125"/>
    </source>
</evidence>
<name>A0ABW7PZ06_9GAMM</name>
<dbReference type="RefSeq" id="WP_397214490.1">
    <property type="nucleotide sequence ID" value="NZ_JBGFSN010000004.1"/>
</dbReference>
<keyword evidence="3" id="KW-0238">DNA-binding</keyword>
<organism evidence="6 7">
    <name type="scientific">Pantoea osteomyelitidis</name>
    <dbReference type="NCBI Taxonomy" id="3230026"/>
    <lineage>
        <taxon>Bacteria</taxon>
        <taxon>Pseudomonadati</taxon>
        <taxon>Pseudomonadota</taxon>
        <taxon>Gammaproteobacteria</taxon>
        <taxon>Enterobacterales</taxon>
        <taxon>Erwiniaceae</taxon>
        <taxon>Pantoea</taxon>
    </lineage>
</organism>
<dbReference type="Gene3D" id="1.10.10.10">
    <property type="entry name" value="Winged helix-like DNA-binding domain superfamily/Winged helix DNA-binding domain"/>
    <property type="match status" value="1"/>
</dbReference>
<dbReference type="InterPro" id="IPR050950">
    <property type="entry name" value="HTH-type_LysR_regulators"/>
</dbReference>
<comment type="caution">
    <text evidence="6">The sequence shown here is derived from an EMBL/GenBank/DDBJ whole genome shotgun (WGS) entry which is preliminary data.</text>
</comment>
<dbReference type="Gene3D" id="3.40.190.290">
    <property type="match status" value="1"/>
</dbReference>
<dbReference type="SUPFAM" id="SSF46785">
    <property type="entry name" value="Winged helix' DNA-binding domain"/>
    <property type="match status" value="1"/>
</dbReference>
<protein>
    <submittedName>
        <fullName evidence="6">LysR family transcriptional regulator</fullName>
    </submittedName>
</protein>
<sequence>MLSSEMRYFLAVASAGSLSAASEQTFIAVSAISRQIRRLEAQVGAPLFERHARGMVLTEAGEIFAHQVRKSLLDMEHAIAEIKGLKAVRRTQIRVACTDGMAFNLLPRLFAAFHEQSPGVHFSLKVSSSQGVAELIRAGECDVALQFSLHPERGVEVIASWPAPVLLLLHSSHPLAQKQVTLADLSHYPVALPEQNTTVRQLFDLSCQMRGSVIEPVLTCDNFSTLYHFLLHTPQAVTICSAFTVLSEAQAHGLIMKSMGVDQLSQRTLQLQTVSGRKRSAALNLFLRFITEQMNAQDAMMRQTLVR</sequence>
<dbReference type="PANTHER" id="PTHR30419:SF8">
    <property type="entry name" value="NITROGEN ASSIMILATION TRANSCRIPTIONAL ACTIVATOR-RELATED"/>
    <property type="match status" value="1"/>
</dbReference>
<evidence type="ECO:0000313" key="7">
    <source>
        <dbReference type="Proteomes" id="UP001611251"/>
    </source>
</evidence>
<dbReference type="Pfam" id="PF00126">
    <property type="entry name" value="HTH_1"/>
    <property type="match status" value="1"/>
</dbReference>